<dbReference type="Proteomes" id="UP000265489">
    <property type="component" value="Unassembled WGS sequence"/>
</dbReference>
<evidence type="ECO:0000313" key="1">
    <source>
        <dbReference type="EMBL" id="RGU91487.1"/>
    </source>
</evidence>
<proteinExistence type="predicted"/>
<dbReference type="Pfam" id="PF08863">
    <property type="entry name" value="YolD"/>
    <property type="match status" value="1"/>
</dbReference>
<dbReference type="AlphaFoldDB" id="A0A395W9W6"/>
<name>A0A395W9W6_9FIRM</name>
<accession>A0A395W9W6</accession>
<reference evidence="1 2" key="1">
    <citation type="submission" date="2018-08" db="EMBL/GenBank/DDBJ databases">
        <title>A genome reference for cultivated species of the human gut microbiota.</title>
        <authorList>
            <person name="Zou Y."/>
            <person name="Xue W."/>
            <person name="Luo G."/>
        </authorList>
    </citation>
    <scope>NUCLEOTIDE SEQUENCE [LARGE SCALE GENOMIC DNA]</scope>
    <source>
        <strain evidence="1 2">AF15-20</strain>
    </source>
</reference>
<evidence type="ECO:0000313" key="2">
    <source>
        <dbReference type="Proteomes" id="UP000265489"/>
    </source>
</evidence>
<dbReference type="InterPro" id="IPR014962">
    <property type="entry name" value="YolD"/>
</dbReference>
<dbReference type="RefSeq" id="WP_003865103.1">
    <property type="nucleotide sequence ID" value="NZ_CABLCL010000072.1"/>
</dbReference>
<comment type="caution">
    <text evidence="1">The sequence shown here is derived from an EMBL/GenBank/DDBJ whole genome shotgun (WGS) entry which is preliminary data.</text>
</comment>
<dbReference type="EMBL" id="QRYQ01000010">
    <property type="protein sequence ID" value="RGU91487.1"/>
    <property type="molecule type" value="Genomic_DNA"/>
</dbReference>
<evidence type="ECO:0008006" key="3">
    <source>
        <dbReference type="Google" id="ProtNLM"/>
    </source>
</evidence>
<protein>
    <recommendedName>
        <fullName evidence="3">YolD-like family protein</fullName>
    </recommendedName>
</protein>
<dbReference type="GeneID" id="66578727"/>
<gene>
    <name evidence="1" type="ORF">DWW32_06345</name>
</gene>
<sequence>MDLIHKKKENRAQIFQSFDSLKGFKEMIQECEVEIVSPRILSQDDYEILNERVHEIQKGKLVTIEYYDRINYKRITGVVSKINLDTQILQIVKTKINLKQISYIQLEE</sequence>
<organism evidence="1 2">
    <name type="scientific">Holdemanella biformis</name>
    <dbReference type="NCBI Taxonomy" id="1735"/>
    <lineage>
        <taxon>Bacteria</taxon>
        <taxon>Bacillati</taxon>
        <taxon>Bacillota</taxon>
        <taxon>Erysipelotrichia</taxon>
        <taxon>Erysipelotrichales</taxon>
        <taxon>Erysipelotrichaceae</taxon>
        <taxon>Holdemanella</taxon>
    </lineage>
</organism>